<keyword evidence="6" id="KW-1185">Reference proteome</keyword>
<dbReference type="PANTHER" id="PTHR30404:SF0">
    <property type="entry name" value="N-ACETYLMURAMOYL-L-ALANINE AMIDASE AMIC"/>
    <property type="match status" value="1"/>
</dbReference>
<dbReference type="GO" id="GO:0009253">
    <property type="term" value="P:peptidoglycan catabolic process"/>
    <property type="evidence" value="ECO:0007669"/>
    <property type="project" value="InterPro"/>
</dbReference>
<dbReference type="Gene3D" id="3.40.630.40">
    <property type="entry name" value="Zn-dependent exopeptidases"/>
    <property type="match status" value="1"/>
</dbReference>
<evidence type="ECO:0000313" key="6">
    <source>
        <dbReference type="Proteomes" id="UP000184245"/>
    </source>
</evidence>
<dbReference type="SMART" id="SM00646">
    <property type="entry name" value="Ami_3"/>
    <property type="match status" value="1"/>
</dbReference>
<dbReference type="InterPro" id="IPR002508">
    <property type="entry name" value="MurNAc-LAA_cat"/>
</dbReference>
<sequence length="332" mass="35195">MDQSPQKRPKNVVILCAVLGVAVLAVVLFLLIPKLTGSSRDSRSKNADAGNTVLSENEDADALSDAQENADIPETPKKEEEPETITATPPEESKEAPSQTQETPEAQTPAPQEQPASPPEPEGNGHIVAVDAGHQAQGNSEQEPIGPGAGETKAKVASGTSGSVSGLQEYELNLQVSLKLRDELQARGYEVIMIRETNDVNISNAERAQIANGSGAEIFLRIHANGSDDSSVNGALTMAPTSGNPYVSNIAAASQKLSGDVLDCYCAATGFKKRSVMEVDNMSGINWCTIPVTIVEMGFMSNPEDDARMADEAMQYQMAEGIADGVDQYFTE</sequence>
<evidence type="ECO:0000259" key="4">
    <source>
        <dbReference type="SMART" id="SM00646"/>
    </source>
</evidence>
<dbReference type="AlphaFoldDB" id="A0A1M4VZB5"/>
<dbReference type="GO" id="GO:0008745">
    <property type="term" value="F:N-acetylmuramoyl-L-alanine amidase activity"/>
    <property type="evidence" value="ECO:0007669"/>
    <property type="project" value="InterPro"/>
</dbReference>
<gene>
    <name evidence="5" type="ORF">SAMN02745158_01403</name>
</gene>
<reference evidence="5 6" key="1">
    <citation type="submission" date="2016-11" db="EMBL/GenBank/DDBJ databases">
        <authorList>
            <person name="Jaros S."/>
            <person name="Januszkiewicz K."/>
            <person name="Wedrychowicz H."/>
        </authorList>
    </citation>
    <scope>NUCLEOTIDE SEQUENCE [LARGE SCALE GENOMIC DNA]</scope>
    <source>
        <strain evidence="5 6">DSM 17459</strain>
    </source>
</reference>
<feature type="transmembrane region" description="Helical" evidence="3">
    <location>
        <begin position="12"/>
        <end position="32"/>
    </location>
</feature>
<evidence type="ECO:0000256" key="2">
    <source>
        <dbReference type="SAM" id="MobiDB-lite"/>
    </source>
</evidence>
<proteinExistence type="predicted"/>
<dbReference type="GO" id="GO:0030288">
    <property type="term" value="C:outer membrane-bounded periplasmic space"/>
    <property type="evidence" value="ECO:0007669"/>
    <property type="project" value="TreeGrafter"/>
</dbReference>
<keyword evidence="3" id="KW-0812">Transmembrane</keyword>
<feature type="compositionally biased region" description="Low complexity" evidence="2">
    <location>
        <begin position="97"/>
        <end position="115"/>
    </location>
</feature>
<keyword evidence="3" id="KW-0472">Membrane</keyword>
<organism evidence="5 6">
    <name type="scientific">Lactonifactor longoviformis DSM 17459</name>
    <dbReference type="NCBI Taxonomy" id="1122155"/>
    <lineage>
        <taxon>Bacteria</taxon>
        <taxon>Bacillati</taxon>
        <taxon>Bacillota</taxon>
        <taxon>Clostridia</taxon>
        <taxon>Eubacteriales</taxon>
        <taxon>Clostridiaceae</taxon>
        <taxon>Lactonifactor</taxon>
    </lineage>
</organism>
<dbReference type="Pfam" id="PF01520">
    <property type="entry name" value="Amidase_3"/>
    <property type="match status" value="1"/>
</dbReference>
<feature type="region of interest" description="Disordered" evidence="2">
    <location>
        <begin position="37"/>
        <end position="163"/>
    </location>
</feature>
<dbReference type="EMBL" id="FQVI01000005">
    <property type="protein sequence ID" value="SHE74240.1"/>
    <property type="molecule type" value="Genomic_DNA"/>
</dbReference>
<name>A0A1M4VZB5_9CLOT</name>
<dbReference type="SUPFAM" id="SSF53187">
    <property type="entry name" value="Zn-dependent exopeptidases"/>
    <property type="match status" value="1"/>
</dbReference>
<evidence type="ECO:0000313" key="5">
    <source>
        <dbReference type="EMBL" id="SHE74240.1"/>
    </source>
</evidence>
<dbReference type="Proteomes" id="UP000184245">
    <property type="component" value="Unassembled WGS sequence"/>
</dbReference>
<feature type="domain" description="MurNAc-LAA" evidence="4">
    <location>
        <begin position="208"/>
        <end position="327"/>
    </location>
</feature>
<protein>
    <submittedName>
        <fullName evidence="5">N-acetylmuramoyl-L-alanine amidase</fullName>
    </submittedName>
</protein>
<dbReference type="OrthoDB" id="43070at2"/>
<accession>A0A1M4VZB5</accession>
<evidence type="ECO:0000256" key="3">
    <source>
        <dbReference type="SAM" id="Phobius"/>
    </source>
</evidence>
<dbReference type="CDD" id="cd02696">
    <property type="entry name" value="MurNAc-LAA"/>
    <property type="match status" value="1"/>
</dbReference>
<dbReference type="RefSeq" id="WP_072850302.1">
    <property type="nucleotide sequence ID" value="NZ_FQVI01000005.1"/>
</dbReference>
<keyword evidence="3" id="KW-1133">Transmembrane helix</keyword>
<dbReference type="InterPro" id="IPR050695">
    <property type="entry name" value="N-acetylmuramoyl_amidase_3"/>
</dbReference>
<dbReference type="PANTHER" id="PTHR30404">
    <property type="entry name" value="N-ACETYLMURAMOYL-L-ALANINE AMIDASE"/>
    <property type="match status" value="1"/>
</dbReference>
<keyword evidence="1" id="KW-0378">Hydrolase</keyword>
<dbReference type="STRING" id="1122155.SAMN02745158_01403"/>
<evidence type="ECO:0000256" key="1">
    <source>
        <dbReference type="ARBA" id="ARBA00022801"/>
    </source>
</evidence>